<evidence type="ECO:0000256" key="1">
    <source>
        <dbReference type="SAM" id="Coils"/>
    </source>
</evidence>
<feature type="region of interest" description="Disordered" evidence="2">
    <location>
        <begin position="1"/>
        <end position="44"/>
    </location>
</feature>
<accession>A0AAD3HN32</accession>
<keyword evidence="1" id="KW-0175">Coiled coil</keyword>
<sequence>MNKPMSQLSPALAARLSVPDGQNDQRRGGSDYSKLRGVIRTQKDQMQVLENENAHYKSRLHRIEDGHRLELARLKKEVEYHKRLRQGADQRSYELEDRLGRLQQQLQRQQQQHQEQQQQAAAASSSAPAPPSPPPHPPHHHPHHDEEKDGLIAQSQLLVAKNSELTTRCRLLESQVLQLEELKAALESELNQAYCERDELAGELERVLTRQHYRNLAAPVGGEGEAEEGEEGASSNGVSSPADSGGDGGSGTAVGGSTGGAASGGGAGDGSGGGGGGAECPADPAASH</sequence>
<comment type="caution">
    <text evidence="3">The sequence shown here is derived from an EMBL/GenBank/DDBJ whole genome shotgun (WGS) entry which is preliminary data.</text>
</comment>
<protein>
    <submittedName>
        <fullName evidence="3">Uncharacterized protein</fullName>
    </submittedName>
</protein>
<keyword evidence="4" id="KW-1185">Reference proteome</keyword>
<proteinExistence type="predicted"/>
<evidence type="ECO:0000256" key="2">
    <source>
        <dbReference type="SAM" id="MobiDB-lite"/>
    </source>
</evidence>
<name>A0AAD3HN32_9CHLO</name>
<reference evidence="3 4" key="1">
    <citation type="journal article" date="2021" name="Sci. Rep.">
        <title>Genome sequencing of the multicellular alga Astrephomene provides insights into convergent evolution of germ-soma differentiation.</title>
        <authorList>
            <person name="Yamashita S."/>
            <person name="Yamamoto K."/>
            <person name="Matsuzaki R."/>
            <person name="Suzuki S."/>
            <person name="Yamaguchi H."/>
            <person name="Hirooka S."/>
            <person name="Minakuchi Y."/>
            <person name="Miyagishima S."/>
            <person name="Kawachi M."/>
            <person name="Toyoda A."/>
            <person name="Nozaki H."/>
        </authorList>
    </citation>
    <scope>NUCLEOTIDE SEQUENCE [LARGE SCALE GENOMIC DNA]</scope>
    <source>
        <strain evidence="3 4">NIES-4017</strain>
    </source>
</reference>
<feature type="region of interest" description="Disordered" evidence="2">
    <location>
        <begin position="219"/>
        <end position="288"/>
    </location>
</feature>
<evidence type="ECO:0000313" key="4">
    <source>
        <dbReference type="Proteomes" id="UP001054857"/>
    </source>
</evidence>
<feature type="compositionally biased region" description="Low complexity" evidence="2">
    <location>
        <begin position="103"/>
        <end position="127"/>
    </location>
</feature>
<evidence type="ECO:0000313" key="3">
    <source>
        <dbReference type="EMBL" id="GFR46807.1"/>
    </source>
</evidence>
<dbReference type="AlphaFoldDB" id="A0AAD3HN32"/>
<feature type="region of interest" description="Disordered" evidence="2">
    <location>
        <begin position="103"/>
        <end position="147"/>
    </location>
</feature>
<gene>
    <name evidence="3" type="ORF">Agub_g8440</name>
</gene>
<dbReference type="EMBL" id="BMAR01000015">
    <property type="protein sequence ID" value="GFR46807.1"/>
    <property type="molecule type" value="Genomic_DNA"/>
</dbReference>
<feature type="compositionally biased region" description="Gly residues" evidence="2">
    <location>
        <begin position="245"/>
        <end position="278"/>
    </location>
</feature>
<organism evidence="3 4">
    <name type="scientific">Astrephomene gubernaculifera</name>
    <dbReference type="NCBI Taxonomy" id="47775"/>
    <lineage>
        <taxon>Eukaryota</taxon>
        <taxon>Viridiplantae</taxon>
        <taxon>Chlorophyta</taxon>
        <taxon>core chlorophytes</taxon>
        <taxon>Chlorophyceae</taxon>
        <taxon>CS clade</taxon>
        <taxon>Chlamydomonadales</taxon>
        <taxon>Astrephomenaceae</taxon>
        <taxon>Astrephomene</taxon>
    </lineage>
</organism>
<dbReference type="Proteomes" id="UP001054857">
    <property type="component" value="Unassembled WGS sequence"/>
</dbReference>
<feature type="coiled-coil region" evidence="1">
    <location>
        <begin position="162"/>
        <end position="203"/>
    </location>
</feature>